<dbReference type="GO" id="GO:0071897">
    <property type="term" value="P:DNA biosynthetic process"/>
    <property type="evidence" value="ECO:0007669"/>
    <property type="project" value="UniProtKB-ARBA"/>
</dbReference>
<dbReference type="InterPro" id="IPR043502">
    <property type="entry name" value="DNA/RNA_pol_sf"/>
</dbReference>
<dbReference type="InterPro" id="IPR000477">
    <property type="entry name" value="RT_dom"/>
</dbReference>
<dbReference type="PANTHER" id="PTHR19446">
    <property type="entry name" value="REVERSE TRANSCRIPTASES"/>
    <property type="match status" value="1"/>
</dbReference>
<dbReference type="AlphaFoldDB" id="A0A0K8TJ15"/>
<accession>A0A0K8TJ15</accession>
<dbReference type="PROSITE" id="PS50878">
    <property type="entry name" value="RT_POL"/>
    <property type="match status" value="1"/>
</dbReference>
<name>A0A0K8TJ15_LYGHE</name>
<evidence type="ECO:0000259" key="1">
    <source>
        <dbReference type="PROSITE" id="PS50878"/>
    </source>
</evidence>
<feature type="domain" description="Reverse transcriptase" evidence="1">
    <location>
        <begin position="161"/>
        <end position="366"/>
    </location>
</feature>
<sequence>MKKCLRKAKRRGFESHLVREYLGLKLEYKHIKKRKEEKYAQGVRESLSRVNNSVEFWSVIKTIRRKGFKTGKLDMETVENFYSEIYPFLQPEGVLDRGGDLVLFSGTHHQYMDEPISLDELKRAISSFKNGKAAGVDGIICEIYKNLPDCWLMKIVELFNHILESCSVPPALAKIRTFLLHKKGDERDPKNYRGISLLNTILKIFNQILLNRIQRYVDEEALLPESQNGFRRGRSCTDNVFVLSSAISINTRLEGSKLYVAFIDFQRCFDRVSHEILWCKLYEMNISAKLVNTLKSLYQNASFSVRIENRDSRYFAITEGILQGDVLSPLLFSLFVADMDSFLTSRGASGVNISAGVDILSLSICR</sequence>
<protein>
    <recommendedName>
        <fullName evidence="1">Reverse transcriptase domain-containing protein</fullName>
    </recommendedName>
</protein>
<dbReference type="EMBL" id="GBRD01000701">
    <property type="protein sequence ID" value="JAG65120.1"/>
    <property type="molecule type" value="Transcribed_RNA"/>
</dbReference>
<evidence type="ECO:0000313" key="2">
    <source>
        <dbReference type="EMBL" id="JAG65120.1"/>
    </source>
</evidence>
<proteinExistence type="predicted"/>
<dbReference type="SUPFAM" id="SSF56672">
    <property type="entry name" value="DNA/RNA polymerases"/>
    <property type="match status" value="1"/>
</dbReference>
<dbReference type="Pfam" id="PF00078">
    <property type="entry name" value="RVT_1"/>
    <property type="match status" value="1"/>
</dbReference>
<reference evidence="2" key="1">
    <citation type="submission" date="2014-09" db="EMBL/GenBank/DDBJ databases">
        <authorList>
            <person name="Magalhaes I.L.F."/>
            <person name="Oliveira U."/>
            <person name="Santos F.R."/>
            <person name="Vidigal T.H.D.A."/>
            <person name="Brescovit A.D."/>
            <person name="Santos A.J."/>
        </authorList>
    </citation>
    <scope>NUCLEOTIDE SEQUENCE</scope>
</reference>
<organism evidence="2">
    <name type="scientific">Lygus hesperus</name>
    <name type="common">Western plant bug</name>
    <dbReference type="NCBI Taxonomy" id="30085"/>
    <lineage>
        <taxon>Eukaryota</taxon>
        <taxon>Metazoa</taxon>
        <taxon>Ecdysozoa</taxon>
        <taxon>Arthropoda</taxon>
        <taxon>Hexapoda</taxon>
        <taxon>Insecta</taxon>
        <taxon>Pterygota</taxon>
        <taxon>Neoptera</taxon>
        <taxon>Paraneoptera</taxon>
        <taxon>Hemiptera</taxon>
        <taxon>Heteroptera</taxon>
        <taxon>Panheteroptera</taxon>
        <taxon>Cimicomorpha</taxon>
        <taxon>Miridae</taxon>
        <taxon>Mirini</taxon>
        <taxon>Lygus</taxon>
    </lineage>
</organism>
<dbReference type="CDD" id="cd01650">
    <property type="entry name" value="RT_nLTR_like"/>
    <property type="match status" value="1"/>
</dbReference>